<dbReference type="Proteomes" id="UP000620591">
    <property type="component" value="Unassembled WGS sequence"/>
</dbReference>
<evidence type="ECO:0000313" key="2">
    <source>
        <dbReference type="Proteomes" id="UP000620591"/>
    </source>
</evidence>
<dbReference type="AlphaFoldDB" id="A0A8I0K0G4"/>
<dbReference type="Pfam" id="PF13376">
    <property type="entry name" value="OmdA"/>
    <property type="match status" value="1"/>
</dbReference>
<organism evidence="1 2">
    <name type="scientific">Aeromicrobium senzhongii</name>
    <dbReference type="NCBI Taxonomy" id="2663859"/>
    <lineage>
        <taxon>Bacteria</taxon>
        <taxon>Bacillati</taxon>
        <taxon>Actinomycetota</taxon>
        <taxon>Actinomycetes</taxon>
        <taxon>Propionibacteriales</taxon>
        <taxon>Nocardioidaceae</taxon>
        <taxon>Aeromicrobium</taxon>
    </lineage>
</organism>
<accession>A0A8I0K0G4</accession>
<reference evidence="1" key="1">
    <citation type="submission" date="2020-09" db="EMBL/GenBank/DDBJ databases">
        <title>Novel species in genus Aeromicrobium.</title>
        <authorList>
            <person name="Zhang G."/>
        </authorList>
    </citation>
    <scope>NUCLEOTIDE SEQUENCE</scope>
    <source>
        <strain evidence="1">Zg-636</strain>
    </source>
</reference>
<protein>
    <submittedName>
        <fullName evidence="1">YdeI/OmpD-associated family protein</fullName>
    </submittedName>
</protein>
<sequence>MDVLEFGDVGAWDRWLAQHHDSAAEAWLRIRRKNADLALITIGEALDGALCHGWIDSVRRSLDDVSFLQRYSPRRPRSPWSQVNVARAEALEAAGRLRAAGRAEVAAARADGRWNAAYVRQADSEVPPDLTAALAANPRAAEAFEQLGRTAQYAIVLPLLKARTPQARERLVARAVDALTGDA</sequence>
<comment type="caution">
    <text evidence="1">The sequence shown here is derived from an EMBL/GenBank/DDBJ whole genome shotgun (WGS) entry which is preliminary data.</text>
</comment>
<dbReference type="RefSeq" id="WP_187769232.1">
    <property type="nucleotide sequence ID" value="NZ_JACTVM010000002.1"/>
</dbReference>
<dbReference type="EMBL" id="JACTVM010000002">
    <property type="protein sequence ID" value="MBC9226341.1"/>
    <property type="molecule type" value="Genomic_DNA"/>
</dbReference>
<proteinExistence type="predicted"/>
<evidence type="ECO:0000313" key="1">
    <source>
        <dbReference type="EMBL" id="MBC9226341.1"/>
    </source>
</evidence>
<name>A0A8I0K0G4_9ACTN</name>
<gene>
    <name evidence="1" type="ORF">IBG24_08435</name>
</gene>